<dbReference type="InterPro" id="IPR013083">
    <property type="entry name" value="Znf_RING/FYVE/PHD"/>
</dbReference>
<keyword evidence="7" id="KW-0863">Zinc-finger</keyword>
<evidence type="ECO:0000313" key="16">
    <source>
        <dbReference type="EMBL" id="KAK3260246.1"/>
    </source>
</evidence>
<evidence type="ECO:0000256" key="3">
    <source>
        <dbReference type="ARBA" id="ARBA00008704"/>
    </source>
</evidence>
<keyword evidence="10" id="KW-1133">Transmembrane helix</keyword>
<dbReference type="EMBL" id="LGRX02017956">
    <property type="protein sequence ID" value="KAK3260246.1"/>
    <property type="molecule type" value="Genomic_DNA"/>
</dbReference>
<evidence type="ECO:0000256" key="14">
    <source>
        <dbReference type="SAM" id="MobiDB-lite"/>
    </source>
</evidence>
<keyword evidence="16" id="KW-0436">Ligase</keyword>
<dbReference type="InterPro" id="IPR006845">
    <property type="entry name" value="Pex_N"/>
</dbReference>
<keyword evidence="11" id="KW-0472">Membrane</keyword>
<protein>
    <recommendedName>
        <fullName evidence="13">Peroxin-12</fullName>
    </recommendedName>
</protein>
<dbReference type="AlphaFoldDB" id="A0AAE0FI57"/>
<keyword evidence="5" id="KW-0812">Transmembrane</keyword>
<dbReference type="Gene3D" id="3.30.40.10">
    <property type="entry name" value="Zinc/RING finger domain, C3HC4 (zinc finger)"/>
    <property type="match status" value="1"/>
</dbReference>
<evidence type="ECO:0000256" key="9">
    <source>
        <dbReference type="ARBA" id="ARBA00022927"/>
    </source>
</evidence>
<feature type="domain" description="Pex N-terminal" evidence="15">
    <location>
        <begin position="22"/>
        <end position="339"/>
    </location>
</feature>
<comment type="pathway">
    <text evidence="2">Protein modification; protein ubiquitination.</text>
</comment>
<keyword evidence="17" id="KW-1185">Reference proteome</keyword>
<accession>A0AAE0FI57</accession>
<evidence type="ECO:0000256" key="6">
    <source>
        <dbReference type="ARBA" id="ARBA00022723"/>
    </source>
</evidence>
<comment type="subcellular location">
    <subcellularLocation>
        <location evidence="1">Peroxisome membrane</location>
        <topology evidence="1">Multi-pass membrane protein</topology>
    </subcellularLocation>
</comment>
<dbReference type="CDD" id="cd16451">
    <property type="entry name" value="mRING_PEX12"/>
    <property type="match status" value="1"/>
</dbReference>
<proteinExistence type="inferred from homology"/>
<evidence type="ECO:0000256" key="1">
    <source>
        <dbReference type="ARBA" id="ARBA00004585"/>
    </source>
</evidence>
<evidence type="ECO:0000256" key="12">
    <source>
        <dbReference type="ARBA" id="ARBA00023140"/>
    </source>
</evidence>
<dbReference type="Pfam" id="PF04757">
    <property type="entry name" value="Pex2_Pex12"/>
    <property type="match status" value="1"/>
</dbReference>
<dbReference type="PANTHER" id="PTHR12888">
    <property type="entry name" value="PEROXISOME ASSEMBLY PROTEIN 12 PEROXIN-12"/>
    <property type="match status" value="1"/>
</dbReference>
<name>A0AAE0FI57_9CHLO</name>
<evidence type="ECO:0000256" key="2">
    <source>
        <dbReference type="ARBA" id="ARBA00004906"/>
    </source>
</evidence>
<dbReference type="GO" id="GO:0004842">
    <property type="term" value="F:ubiquitin-protein transferase activity"/>
    <property type="evidence" value="ECO:0007669"/>
    <property type="project" value="TreeGrafter"/>
</dbReference>
<evidence type="ECO:0000256" key="8">
    <source>
        <dbReference type="ARBA" id="ARBA00022833"/>
    </source>
</evidence>
<dbReference type="GO" id="GO:0016558">
    <property type="term" value="P:protein import into peroxisome matrix"/>
    <property type="evidence" value="ECO:0007669"/>
    <property type="project" value="InterPro"/>
</dbReference>
<dbReference type="SUPFAM" id="SSF57850">
    <property type="entry name" value="RING/U-box"/>
    <property type="match status" value="1"/>
</dbReference>
<evidence type="ECO:0000256" key="5">
    <source>
        <dbReference type="ARBA" id="ARBA00022692"/>
    </source>
</evidence>
<evidence type="ECO:0000256" key="4">
    <source>
        <dbReference type="ARBA" id="ARBA00022448"/>
    </source>
</evidence>
<dbReference type="GO" id="GO:0016874">
    <property type="term" value="F:ligase activity"/>
    <property type="evidence" value="ECO:0007669"/>
    <property type="project" value="UniProtKB-KW"/>
</dbReference>
<evidence type="ECO:0000259" key="15">
    <source>
        <dbReference type="Pfam" id="PF04757"/>
    </source>
</evidence>
<sequence>MLPTFVPEPDRPTYFELVAADRLMPSLKAALIYSLAVLAQRRPSLHYLLDYGDEAFAILTLLLERHSLLSRDASFAESLYGLKRSYAPSDSVLPAKSGSSSQGNGDTNTQGGIPPRASLLSLVFLVGLPYVKSKFDDAFGTPTRNAGLDELGAVDFDNEEPQVERREEVSIRGWDEPSTADSALVDSSVRSVAHKLLVLLLRAYRITWALGKKALRQLYPYLHAIYEGTNFGYSVVYLLMDGEYFSWPLHILGQRISRASPDDLANADQRLAEGRQDLLEWAARGPSAHVQGARAMAQRVASAVHVTALRGAFLLSDNIQSGLIASVLAFKLLEWWYTSAEERLVPATTLPVPPPPPIPAPAAEGISILEDKTLCPLCNKKRSNPALASVSGYVFCYPCIYRHVNQSGSCPVTLEPMLKEDIWKLYTSG</sequence>
<reference evidence="16 17" key="1">
    <citation type="journal article" date="2015" name="Genome Biol. Evol.">
        <title>Comparative Genomics of a Bacterivorous Green Alga Reveals Evolutionary Causalities and Consequences of Phago-Mixotrophic Mode of Nutrition.</title>
        <authorList>
            <person name="Burns J.A."/>
            <person name="Paasch A."/>
            <person name="Narechania A."/>
            <person name="Kim E."/>
        </authorList>
    </citation>
    <scope>NUCLEOTIDE SEQUENCE [LARGE SCALE GENOMIC DNA]</scope>
    <source>
        <strain evidence="16 17">PLY_AMNH</strain>
    </source>
</reference>
<dbReference type="Proteomes" id="UP001190700">
    <property type="component" value="Unassembled WGS sequence"/>
</dbReference>
<evidence type="ECO:0000313" key="17">
    <source>
        <dbReference type="Proteomes" id="UP001190700"/>
    </source>
</evidence>
<evidence type="ECO:0000256" key="10">
    <source>
        <dbReference type="ARBA" id="ARBA00022989"/>
    </source>
</evidence>
<feature type="compositionally biased region" description="Polar residues" evidence="14">
    <location>
        <begin position="97"/>
        <end position="111"/>
    </location>
</feature>
<keyword evidence="9" id="KW-0653">Protein transport</keyword>
<dbReference type="GO" id="GO:0005778">
    <property type="term" value="C:peroxisomal membrane"/>
    <property type="evidence" value="ECO:0007669"/>
    <property type="project" value="UniProtKB-SubCell"/>
</dbReference>
<keyword evidence="8" id="KW-0862">Zinc</keyword>
<dbReference type="InterPro" id="IPR017375">
    <property type="entry name" value="PEX12"/>
</dbReference>
<feature type="region of interest" description="Disordered" evidence="14">
    <location>
        <begin position="91"/>
        <end position="111"/>
    </location>
</feature>
<evidence type="ECO:0000256" key="11">
    <source>
        <dbReference type="ARBA" id="ARBA00023136"/>
    </source>
</evidence>
<comment type="caution">
    <text evidence="16">The sequence shown here is derived from an EMBL/GenBank/DDBJ whole genome shotgun (WGS) entry which is preliminary data.</text>
</comment>
<keyword evidence="6" id="KW-0479">Metal-binding</keyword>
<evidence type="ECO:0000256" key="13">
    <source>
        <dbReference type="ARBA" id="ARBA00029692"/>
    </source>
</evidence>
<dbReference type="PANTHER" id="PTHR12888:SF0">
    <property type="entry name" value="PEROXISOME ASSEMBLY PROTEIN 12"/>
    <property type="match status" value="1"/>
</dbReference>
<dbReference type="PIRSF" id="PIRSF038074">
    <property type="entry name" value="Peroxisome_assembly_p12"/>
    <property type="match status" value="1"/>
</dbReference>
<dbReference type="GO" id="GO:0006513">
    <property type="term" value="P:protein monoubiquitination"/>
    <property type="evidence" value="ECO:0007669"/>
    <property type="project" value="TreeGrafter"/>
</dbReference>
<keyword evidence="4" id="KW-0813">Transport</keyword>
<dbReference type="GO" id="GO:1990429">
    <property type="term" value="C:peroxisomal importomer complex"/>
    <property type="evidence" value="ECO:0007669"/>
    <property type="project" value="TreeGrafter"/>
</dbReference>
<organism evidence="16 17">
    <name type="scientific">Cymbomonas tetramitiformis</name>
    <dbReference type="NCBI Taxonomy" id="36881"/>
    <lineage>
        <taxon>Eukaryota</taxon>
        <taxon>Viridiplantae</taxon>
        <taxon>Chlorophyta</taxon>
        <taxon>Pyramimonadophyceae</taxon>
        <taxon>Pyramimonadales</taxon>
        <taxon>Pyramimonadaceae</taxon>
        <taxon>Cymbomonas</taxon>
    </lineage>
</organism>
<gene>
    <name evidence="16" type="ORF">CYMTET_30784</name>
</gene>
<comment type="similarity">
    <text evidence="3">Belongs to the pex2/pex10/pex12 family.</text>
</comment>
<dbReference type="GO" id="GO:0008270">
    <property type="term" value="F:zinc ion binding"/>
    <property type="evidence" value="ECO:0007669"/>
    <property type="project" value="UniProtKB-KW"/>
</dbReference>
<keyword evidence="12" id="KW-0576">Peroxisome</keyword>
<evidence type="ECO:0000256" key="7">
    <source>
        <dbReference type="ARBA" id="ARBA00022771"/>
    </source>
</evidence>